<comment type="caution">
    <text evidence="3">The sequence shown here is derived from an EMBL/GenBank/DDBJ whole genome shotgun (WGS) entry which is preliminary data.</text>
</comment>
<feature type="compositionally biased region" description="Polar residues" evidence="1">
    <location>
        <begin position="16"/>
        <end position="28"/>
    </location>
</feature>
<feature type="transmembrane region" description="Helical" evidence="2">
    <location>
        <begin position="101"/>
        <end position="123"/>
    </location>
</feature>
<gene>
    <name evidence="3" type="ORF">PGQ11_005237</name>
</gene>
<dbReference type="Proteomes" id="UP001390339">
    <property type="component" value="Unassembled WGS sequence"/>
</dbReference>
<accession>A0ABR2JA93</accession>
<evidence type="ECO:0000313" key="3">
    <source>
        <dbReference type="EMBL" id="KAK8874723.1"/>
    </source>
</evidence>
<feature type="region of interest" description="Disordered" evidence="1">
    <location>
        <begin position="1"/>
        <end position="38"/>
    </location>
</feature>
<feature type="region of interest" description="Disordered" evidence="1">
    <location>
        <begin position="154"/>
        <end position="196"/>
    </location>
</feature>
<reference evidence="3 4" key="1">
    <citation type="journal article" date="2024" name="IMA Fungus">
        <title>Apiospora arundinis, a panoply of carbohydrate-active enzymes and secondary metabolites.</title>
        <authorList>
            <person name="Sorensen T."/>
            <person name="Petersen C."/>
            <person name="Muurmann A.T."/>
            <person name="Christiansen J.V."/>
            <person name="Brundto M.L."/>
            <person name="Overgaard C.K."/>
            <person name="Boysen A.T."/>
            <person name="Wollenberg R.D."/>
            <person name="Larsen T.O."/>
            <person name="Sorensen J.L."/>
            <person name="Nielsen K.L."/>
            <person name="Sondergaard T.E."/>
        </authorList>
    </citation>
    <scope>NUCLEOTIDE SEQUENCE [LARGE SCALE GENOMIC DNA]</scope>
    <source>
        <strain evidence="3 4">AAU 773</strain>
    </source>
</reference>
<keyword evidence="2" id="KW-0812">Transmembrane</keyword>
<name>A0ABR2JA93_9PEZI</name>
<proteinExistence type="predicted"/>
<evidence type="ECO:0000256" key="1">
    <source>
        <dbReference type="SAM" id="MobiDB-lite"/>
    </source>
</evidence>
<sequence length="196" mass="20732">MHIGDQATAPAWLPTTRATASTSTQEQTGPPAPRAPGPVTTWWEQVRLGFNDDDGHHTAASLGPFKCPDGWLTLASSPKDAQHTVAMCCPSSRENGNGTTIGASVGASLGVMALVLAAAWLVVRRRRRKFLSPGGRGELEGSVPVAAPRWRGVELPAAATPLGRSRTDSTKRKPASEPPGALDQRVVAELDEGWQR</sequence>
<feature type="compositionally biased region" description="Basic and acidic residues" evidence="1">
    <location>
        <begin position="165"/>
        <end position="175"/>
    </location>
</feature>
<dbReference type="EMBL" id="JAPCWZ010000003">
    <property type="protein sequence ID" value="KAK8874723.1"/>
    <property type="molecule type" value="Genomic_DNA"/>
</dbReference>
<keyword evidence="2" id="KW-0472">Membrane</keyword>
<organism evidence="3 4">
    <name type="scientific">Apiospora arundinis</name>
    <dbReference type="NCBI Taxonomy" id="335852"/>
    <lineage>
        <taxon>Eukaryota</taxon>
        <taxon>Fungi</taxon>
        <taxon>Dikarya</taxon>
        <taxon>Ascomycota</taxon>
        <taxon>Pezizomycotina</taxon>
        <taxon>Sordariomycetes</taxon>
        <taxon>Xylariomycetidae</taxon>
        <taxon>Amphisphaeriales</taxon>
        <taxon>Apiosporaceae</taxon>
        <taxon>Apiospora</taxon>
    </lineage>
</organism>
<protein>
    <submittedName>
        <fullName evidence="3">Uncharacterized protein</fullName>
    </submittedName>
</protein>
<keyword evidence="4" id="KW-1185">Reference proteome</keyword>
<keyword evidence="2" id="KW-1133">Transmembrane helix</keyword>
<evidence type="ECO:0000313" key="4">
    <source>
        <dbReference type="Proteomes" id="UP001390339"/>
    </source>
</evidence>
<evidence type="ECO:0000256" key="2">
    <source>
        <dbReference type="SAM" id="Phobius"/>
    </source>
</evidence>